<dbReference type="EMBL" id="CACVKT020010363">
    <property type="protein sequence ID" value="CAC5426110.1"/>
    <property type="molecule type" value="Genomic_DNA"/>
</dbReference>
<evidence type="ECO:0000313" key="1">
    <source>
        <dbReference type="EMBL" id="CAC5426110.1"/>
    </source>
</evidence>
<evidence type="ECO:0008006" key="3">
    <source>
        <dbReference type="Google" id="ProtNLM"/>
    </source>
</evidence>
<evidence type="ECO:0000313" key="2">
    <source>
        <dbReference type="Proteomes" id="UP000507470"/>
    </source>
</evidence>
<dbReference type="OrthoDB" id="6084584at2759"/>
<dbReference type="AlphaFoldDB" id="A0A6J8F038"/>
<reference evidence="1 2" key="1">
    <citation type="submission" date="2020-06" db="EMBL/GenBank/DDBJ databases">
        <authorList>
            <person name="Li R."/>
            <person name="Bekaert M."/>
        </authorList>
    </citation>
    <scope>NUCLEOTIDE SEQUENCE [LARGE SCALE GENOMIC DNA]</scope>
    <source>
        <strain evidence="2">wild</strain>
    </source>
</reference>
<sequence>MMKNISQSANLCKTYKNHCVRATCITVLTDSDFEARHIVTISGHRNEQSVQNYVRDTSAAQKRDISASIPFYTAANSTAHLDQNNNNENMNNSIFDFNESDLTEAQDDTIFESIHQVEAELHPLSDITNRNPPAQNTGMNKHPIVFNNCNVTIHNIS</sequence>
<dbReference type="Proteomes" id="UP000507470">
    <property type="component" value="Unassembled WGS sequence"/>
</dbReference>
<accession>A0A6J8F038</accession>
<proteinExistence type="predicted"/>
<dbReference type="InterPro" id="IPR011010">
    <property type="entry name" value="DNA_brk_join_enz"/>
</dbReference>
<keyword evidence="2" id="KW-1185">Reference proteome</keyword>
<protein>
    <recommendedName>
        <fullName evidence="3">Tyr recombinase domain-containing protein</fullName>
    </recommendedName>
</protein>
<dbReference type="GO" id="GO:0003677">
    <property type="term" value="F:DNA binding"/>
    <property type="evidence" value="ECO:0007669"/>
    <property type="project" value="InterPro"/>
</dbReference>
<organism evidence="1 2">
    <name type="scientific">Mytilus coruscus</name>
    <name type="common">Sea mussel</name>
    <dbReference type="NCBI Taxonomy" id="42192"/>
    <lineage>
        <taxon>Eukaryota</taxon>
        <taxon>Metazoa</taxon>
        <taxon>Spiralia</taxon>
        <taxon>Lophotrochozoa</taxon>
        <taxon>Mollusca</taxon>
        <taxon>Bivalvia</taxon>
        <taxon>Autobranchia</taxon>
        <taxon>Pteriomorphia</taxon>
        <taxon>Mytilida</taxon>
        <taxon>Mytiloidea</taxon>
        <taxon>Mytilidae</taxon>
        <taxon>Mytilinae</taxon>
        <taxon>Mytilus</taxon>
    </lineage>
</organism>
<name>A0A6J8F038_MYTCO</name>
<dbReference type="SUPFAM" id="SSF56349">
    <property type="entry name" value="DNA breaking-rejoining enzymes"/>
    <property type="match status" value="1"/>
</dbReference>
<gene>
    <name evidence="1" type="ORF">MCOR_57851</name>
</gene>